<dbReference type="AlphaFoldDB" id="A0A438N0Y7"/>
<feature type="region of interest" description="Disordered" evidence="1">
    <location>
        <begin position="237"/>
        <end position="257"/>
    </location>
</feature>
<dbReference type="Proteomes" id="UP000288859">
    <property type="component" value="Unassembled WGS sequence"/>
</dbReference>
<dbReference type="OrthoDB" id="4118150at2759"/>
<organism evidence="2 3">
    <name type="scientific">Exophiala mesophila</name>
    <name type="common">Black yeast-like fungus</name>
    <dbReference type="NCBI Taxonomy" id="212818"/>
    <lineage>
        <taxon>Eukaryota</taxon>
        <taxon>Fungi</taxon>
        <taxon>Dikarya</taxon>
        <taxon>Ascomycota</taxon>
        <taxon>Pezizomycotina</taxon>
        <taxon>Eurotiomycetes</taxon>
        <taxon>Chaetothyriomycetidae</taxon>
        <taxon>Chaetothyriales</taxon>
        <taxon>Herpotrichiellaceae</taxon>
        <taxon>Exophiala</taxon>
    </lineage>
</organism>
<name>A0A438N0Y7_EXOME</name>
<evidence type="ECO:0000313" key="2">
    <source>
        <dbReference type="EMBL" id="RVX69356.1"/>
    </source>
</evidence>
<evidence type="ECO:0000313" key="3">
    <source>
        <dbReference type="Proteomes" id="UP000288859"/>
    </source>
</evidence>
<comment type="caution">
    <text evidence="2">The sequence shown here is derived from an EMBL/GenBank/DDBJ whole genome shotgun (WGS) entry which is preliminary data.</text>
</comment>
<feature type="region of interest" description="Disordered" evidence="1">
    <location>
        <begin position="158"/>
        <end position="215"/>
    </location>
</feature>
<evidence type="ECO:0000256" key="1">
    <source>
        <dbReference type="SAM" id="MobiDB-lite"/>
    </source>
</evidence>
<feature type="region of interest" description="Disordered" evidence="1">
    <location>
        <begin position="1"/>
        <end position="44"/>
    </location>
</feature>
<dbReference type="VEuPathDB" id="FungiDB:PV10_05446"/>
<feature type="compositionally biased region" description="Acidic residues" evidence="1">
    <location>
        <begin position="204"/>
        <end position="214"/>
    </location>
</feature>
<gene>
    <name evidence="2" type="ORF">B0A52_06951</name>
</gene>
<reference evidence="2 3" key="1">
    <citation type="submission" date="2017-03" db="EMBL/GenBank/DDBJ databases">
        <title>Genomes of endolithic fungi from Antarctica.</title>
        <authorList>
            <person name="Coleine C."/>
            <person name="Masonjones S."/>
            <person name="Stajich J.E."/>
        </authorList>
    </citation>
    <scope>NUCLEOTIDE SEQUENCE [LARGE SCALE GENOMIC DNA]</scope>
    <source>
        <strain evidence="2 3">CCFEE 6314</strain>
    </source>
</reference>
<feature type="compositionally biased region" description="Basic and acidic residues" evidence="1">
    <location>
        <begin position="76"/>
        <end position="87"/>
    </location>
</feature>
<feature type="region of interest" description="Disordered" evidence="1">
    <location>
        <begin position="59"/>
        <end position="143"/>
    </location>
</feature>
<proteinExistence type="predicted"/>
<protein>
    <submittedName>
        <fullName evidence="2">Uncharacterized protein</fullName>
    </submittedName>
</protein>
<sequence length="257" mass="28344">MADIYDPTTSPHRPLSPRSKDALFPNSSIIAINPTTGRPVLPHLPTLPSRLRLSDDEAELELESGHHPQQYARGTHQYDDGQGHDDTQNSYTRSHRHPQQAHDHIASGDTDMSPIAGMGPSTHTAAQLRAEEEAEIEADEERRDRERIERLLREMMARQRARAKSKTGVTDSHTPTSSANRRGGRRRAHEVGVGIDVDASGLEAGDDTESEAEKEELMSLITASLRREVAKADDENWMFGDLGAPGSGMSRDEGMVD</sequence>
<dbReference type="EMBL" id="NAJM01000030">
    <property type="protein sequence ID" value="RVX69356.1"/>
    <property type="molecule type" value="Genomic_DNA"/>
</dbReference>
<accession>A0A438N0Y7</accession>
<feature type="compositionally biased region" description="Polar residues" evidence="1">
    <location>
        <begin position="25"/>
        <end position="36"/>
    </location>
</feature>
<feature type="compositionally biased region" description="Polar residues" evidence="1">
    <location>
        <begin position="167"/>
        <end position="180"/>
    </location>
</feature>